<protein>
    <recommendedName>
        <fullName evidence="2">DUF1707 domain-containing protein</fullName>
    </recommendedName>
</protein>
<dbReference type="Pfam" id="PF08044">
    <property type="entry name" value="DUF1707"/>
    <property type="match status" value="1"/>
</dbReference>
<dbReference type="PANTHER" id="PTHR40763">
    <property type="entry name" value="MEMBRANE PROTEIN-RELATED"/>
    <property type="match status" value="1"/>
</dbReference>
<sequence>MRPGRSPAGALRRPWPLGERGPLLRIQVMTISPRPSGPEPDPPHSRRELRASDADREAVAERLREAAAEGRIDLEELQDRLDQVFAAKTYGELEPITADLPPDPAAVAQQSLRAARQAAAQQQPVLIKGGMHGTSRVGHWVVPPRMEVYGGMGSVKLDFTRAEVPHPVVEIDVHGDMGGVTIVVPEGWPVDTTGLSPGLGGAKNKALAPPVAGAPLLRVTGVGGMGGVVVRYPNRWERRKLRDNPPS</sequence>
<evidence type="ECO:0000259" key="2">
    <source>
        <dbReference type="Pfam" id="PF08044"/>
    </source>
</evidence>
<accession>A0A1I1ECL1</accession>
<organism evidence="3 4">
    <name type="scientific">Streptomyces aidingensis</name>
    <dbReference type="NCBI Taxonomy" id="910347"/>
    <lineage>
        <taxon>Bacteria</taxon>
        <taxon>Bacillati</taxon>
        <taxon>Actinomycetota</taxon>
        <taxon>Actinomycetes</taxon>
        <taxon>Kitasatosporales</taxon>
        <taxon>Streptomycetaceae</taxon>
        <taxon>Streptomyces</taxon>
    </lineage>
</organism>
<feature type="domain" description="DUF1707" evidence="2">
    <location>
        <begin position="49"/>
        <end position="101"/>
    </location>
</feature>
<dbReference type="Proteomes" id="UP000199207">
    <property type="component" value="Unassembled WGS sequence"/>
</dbReference>
<evidence type="ECO:0000313" key="3">
    <source>
        <dbReference type="EMBL" id="SFB84777.1"/>
    </source>
</evidence>
<dbReference type="InterPro" id="IPR012551">
    <property type="entry name" value="DUF1707_SHOCT-like"/>
</dbReference>
<reference evidence="3 4" key="1">
    <citation type="submission" date="2016-10" db="EMBL/GenBank/DDBJ databases">
        <authorList>
            <person name="de Groot N.N."/>
        </authorList>
    </citation>
    <scope>NUCLEOTIDE SEQUENCE [LARGE SCALE GENOMIC DNA]</scope>
    <source>
        <strain evidence="3 4">CGMCC 4.5739</strain>
    </source>
</reference>
<proteinExistence type="predicted"/>
<feature type="region of interest" description="Disordered" evidence="1">
    <location>
        <begin position="31"/>
        <end position="59"/>
    </location>
</feature>
<dbReference type="STRING" id="910347.SAMN05421773_101244"/>
<dbReference type="PANTHER" id="PTHR40763:SF5">
    <property type="entry name" value="MEMBRANE PROTEIN"/>
    <property type="match status" value="1"/>
</dbReference>
<name>A0A1I1ECL1_9ACTN</name>
<keyword evidence="4" id="KW-1185">Reference proteome</keyword>
<feature type="compositionally biased region" description="Basic and acidic residues" evidence="1">
    <location>
        <begin position="41"/>
        <end position="59"/>
    </location>
</feature>
<evidence type="ECO:0000313" key="4">
    <source>
        <dbReference type="Proteomes" id="UP000199207"/>
    </source>
</evidence>
<gene>
    <name evidence="3" type="ORF">SAMN05421773_101244</name>
</gene>
<evidence type="ECO:0000256" key="1">
    <source>
        <dbReference type="SAM" id="MobiDB-lite"/>
    </source>
</evidence>
<dbReference type="EMBL" id="FOLM01000001">
    <property type="protein sequence ID" value="SFB84777.1"/>
    <property type="molecule type" value="Genomic_DNA"/>
</dbReference>
<dbReference type="AlphaFoldDB" id="A0A1I1ECL1"/>